<feature type="coiled-coil region" evidence="1">
    <location>
        <begin position="281"/>
        <end position="361"/>
    </location>
</feature>
<evidence type="ECO:0000313" key="2">
    <source>
        <dbReference type="EMBL" id="VGM67153.1"/>
    </source>
</evidence>
<proteinExistence type="predicted"/>
<dbReference type="CDD" id="cd17242">
    <property type="entry name" value="MobM_relaxase"/>
    <property type="match status" value="1"/>
</dbReference>
<gene>
    <name evidence="2" type="ORF">SAMEA4873562_05226</name>
</gene>
<reference evidence="2" key="1">
    <citation type="submission" date="2019-03" db="EMBL/GenBank/DDBJ databases">
        <authorList>
            <consortium name="Pathogen Informatics"/>
        </authorList>
    </citation>
    <scope>NUCLEOTIDE SEQUENCE</scope>
    <source>
        <strain evidence="2">5012STDY7626361</strain>
    </source>
</reference>
<keyword evidence="1" id="KW-0175">Coiled coil</keyword>
<protein>
    <recommendedName>
        <fullName evidence="3">Plasmid recombination enzyme</fullName>
    </recommendedName>
</protein>
<sequence>MSYQFIHIEDYSRTIAKKKKNDGKEKYNKETKGRSVRDIIAEAKREDGNCPHVENPKPPLLLYGKNLDEVEKLAYEYHENTKLTDKNGKEKKLRSDANILLAGVVSLNRENEDIWDEYKKDAIAFLSNKYGKKLVSVIEHTDEENPHFHFYVIQEQGKRFDLIHDGKKALFENRDKKKHDQNIAYLNAMREMQERFWKVVSANYGLSKDGPKRQRLSRKDYFKQKREIKLIKQAKEQAKTEGYKFAIDDFESKNWLNKIATSFTVKNSILQEAASRGDRYKKGLSNTKKKLLNTEKDLEETEKELTSLKDNFKARVNNQTEILRNKNSYLENINNNLNIENNKIKTENQKLLSENTSLKTENTEYKTFMDRVKKYFGDRFPEFLQKIKPKDRYTLK</sequence>
<dbReference type="AlphaFoldDB" id="A0A486WWR3"/>
<evidence type="ECO:0000256" key="1">
    <source>
        <dbReference type="SAM" id="Coils"/>
    </source>
</evidence>
<name>A0A486WWR3_KLEPN</name>
<accession>A0A486WWR3</accession>
<dbReference type="Gene3D" id="3.30.930.30">
    <property type="match status" value="1"/>
</dbReference>
<dbReference type="EMBL" id="CAAHDK010000032">
    <property type="protein sequence ID" value="VGM67153.1"/>
    <property type="molecule type" value="Genomic_DNA"/>
</dbReference>
<organism evidence="2">
    <name type="scientific">Klebsiella pneumoniae</name>
    <dbReference type="NCBI Taxonomy" id="573"/>
    <lineage>
        <taxon>Bacteria</taxon>
        <taxon>Pseudomonadati</taxon>
        <taxon>Pseudomonadota</taxon>
        <taxon>Gammaproteobacteria</taxon>
        <taxon>Enterobacterales</taxon>
        <taxon>Enterobacteriaceae</taxon>
        <taxon>Klebsiella/Raoultella group</taxon>
        <taxon>Klebsiella</taxon>
        <taxon>Klebsiella pneumoniae complex</taxon>
    </lineage>
</organism>
<evidence type="ECO:0008006" key="3">
    <source>
        <dbReference type="Google" id="ProtNLM"/>
    </source>
</evidence>